<evidence type="ECO:0008006" key="3">
    <source>
        <dbReference type="Google" id="ProtNLM"/>
    </source>
</evidence>
<reference evidence="1" key="1">
    <citation type="submission" date="2021-09" db="EMBL/GenBank/DDBJ databases">
        <authorList>
            <consortium name="AG Swart"/>
            <person name="Singh M."/>
            <person name="Singh A."/>
            <person name="Seah K."/>
            <person name="Emmerich C."/>
        </authorList>
    </citation>
    <scope>NUCLEOTIDE SEQUENCE</scope>
    <source>
        <strain evidence="1">ATCC30299</strain>
    </source>
</reference>
<sequence length="66" mass="7751">MVMIYLHKPKWVLTEIDVYTIGSGVTATLQTYPSVISRQHLLLRLQVVADGMQLNKWHTLNTWVRW</sequence>
<keyword evidence="2" id="KW-1185">Reference proteome</keyword>
<dbReference type="InterPro" id="IPR008984">
    <property type="entry name" value="SMAD_FHA_dom_sf"/>
</dbReference>
<name>A0AAU9JWH2_9CILI</name>
<organism evidence="1 2">
    <name type="scientific">Blepharisma stoltei</name>
    <dbReference type="NCBI Taxonomy" id="1481888"/>
    <lineage>
        <taxon>Eukaryota</taxon>
        <taxon>Sar</taxon>
        <taxon>Alveolata</taxon>
        <taxon>Ciliophora</taxon>
        <taxon>Postciliodesmatophora</taxon>
        <taxon>Heterotrichea</taxon>
        <taxon>Heterotrichida</taxon>
        <taxon>Blepharismidae</taxon>
        <taxon>Blepharisma</taxon>
    </lineage>
</organism>
<dbReference type="EMBL" id="CAJZBQ010000047">
    <property type="protein sequence ID" value="CAG9329439.1"/>
    <property type="molecule type" value="Genomic_DNA"/>
</dbReference>
<comment type="caution">
    <text evidence="1">The sequence shown here is derived from an EMBL/GenBank/DDBJ whole genome shotgun (WGS) entry which is preliminary data.</text>
</comment>
<gene>
    <name evidence="1" type="ORF">BSTOLATCC_MIC48259</name>
</gene>
<evidence type="ECO:0000313" key="2">
    <source>
        <dbReference type="Proteomes" id="UP001162131"/>
    </source>
</evidence>
<proteinExistence type="predicted"/>
<dbReference type="SUPFAM" id="SSF49879">
    <property type="entry name" value="SMAD/FHA domain"/>
    <property type="match status" value="1"/>
</dbReference>
<evidence type="ECO:0000313" key="1">
    <source>
        <dbReference type="EMBL" id="CAG9329439.1"/>
    </source>
</evidence>
<protein>
    <recommendedName>
        <fullName evidence="3">FHA domain-containing protein</fullName>
    </recommendedName>
</protein>
<dbReference type="Proteomes" id="UP001162131">
    <property type="component" value="Unassembled WGS sequence"/>
</dbReference>
<dbReference type="AlphaFoldDB" id="A0AAU9JWH2"/>
<accession>A0AAU9JWH2</accession>